<keyword evidence="4" id="KW-0255">Endonuclease</keyword>
<evidence type="ECO:0000256" key="1">
    <source>
        <dbReference type="ARBA" id="ARBA00022679"/>
    </source>
</evidence>
<keyword evidence="3" id="KW-0540">Nuclease</keyword>
<name>A0A284RCX4_ARMOS</name>
<dbReference type="PANTHER" id="PTHR37984:SF5">
    <property type="entry name" value="PROTEIN NYNRIN-LIKE"/>
    <property type="match status" value="1"/>
</dbReference>
<keyword evidence="6" id="KW-0694">RNA-binding</keyword>
<dbReference type="PROSITE" id="PS50994">
    <property type="entry name" value="INTEGRASE"/>
    <property type="match status" value="1"/>
</dbReference>
<dbReference type="InterPro" id="IPR050951">
    <property type="entry name" value="Retrovirus_Pol_polyprotein"/>
</dbReference>
<dbReference type="GO" id="GO:0016787">
    <property type="term" value="F:hydrolase activity"/>
    <property type="evidence" value="ECO:0007669"/>
    <property type="project" value="UniProtKB-KW"/>
</dbReference>
<dbReference type="STRING" id="47428.A0A284RCX4"/>
<evidence type="ECO:0000313" key="10">
    <source>
        <dbReference type="EMBL" id="SJL06611.1"/>
    </source>
</evidence>
<protein>
    <recommendedName>
        <fullName evidence="9">Integrase catalytic domain-containing protein</fullName>
    </recommendedName>
</protein>
<dbReference type="GO" id="GO:0003723">
    <property type="term" value="F:RNA binding"/>
    <property type="evidence" value="ECO:0007669"/>
    <property type="project" value="UniProtKB-KW"/>
</dbReference>
<dbReference type="InterPro" id="IPR001584">
    <property type="entry name" value="Integrase_cat-core"/>
</dbReference>
<dbReference type="GO" id="GO:0005634">
    <property type="term" value="C:nucleus"/>
    <property type="evidence" value="ECO:0007669"/>
    <property type="project" value="UniProtKB-ARBA"/>
</dbReference>
<evidence type="ECO:0000256" key="3">
    <source>
        <dbReference type="ARBA" id="ARBA00022722"/>
    </source>
</evidence>
<keyword evidence="5" id="KW-0378">Hydrolase</keyword>
<dbReference type="InterPro" id="IPR043502">
    <property type="entry name" value="DNA/RNA_pol_sf"/>
</dbReference>
<evidence type="ECO:0000256" key="8">
    <source>
        <dbReference type="SAM" id="MobiDB-lite"/>
    </source>
</evidence>
<dbReference type="Pfam" id="PF17921">
    <property type="entry name" value="Integrase_H2C2"/>
    <property type="match status" value="1"/>
</dbReference>
<dbReference type="Pfam" id="PF17917">
    <property type="entry name" value="RT_RNaseH"/>
    <property type="match status" value="1"/>
</dbReference>
<dbReference type="EMBL" id="FUEG01000007">
    <property type="protein sequence ID" value="SJL06611.1"/>
    <property type="molecule type" value="Genomic_DNA"/>
</dbReference>
<dbReference type="SUPFAM" id="SSF56672">
    <property type="entry name" value="DNA/RNA polymerases"/>
    <property type="match status" value="1"/>
</dbReference>
<organism evidence="10 11">
    <name type="scientific">Armillaria ostoyae</name>
    <name type="common">Armillaria root rot fungus</name>
    <dbReference type="NCBI Taxonomy" id="47428"/>
    <lineage>
        <taxon>Eukaryota</taxon>
        <taxon>Fungi</taxon>
        <taxon>Dikarya</taxon>
        <taxon>Basidiomycota</taxon>
        <taxon>Agaricomycotina</taxon>
        <taxon>Agaricomycetes</taxon>
        <taxon>Agaricomycetidae</taxon>
        <taxon>Agaricales</taxon>
        <taxon>Marasmiineae</taxon>
        <taxon>Physalacriaceae</taxon>
        <taxon>Armillaria</taxon>
    </lineage>
</organism>
<dbReference type="Gene3D" id="1.10.340.70">
    <property type="match status" value="1"/>
</dbReference>
<evidence type="ECO:0000256" key="4">
    <source>
        <dbReference type="ARBA" id="ARBA00022759"/>
    </source>
</evidence>
<keyword evidence="1" id="KW-0808">Transferase</keyword>
<evidence type="ECO:0000256" key="7">
    <source>
        <dbReference type="ARBA" id="ARBA00022918"/>
    </source>
</evidence>
<dbReference type="GO" id="GO:0004519">
    <property type="term" value="F:endonuclease activity"/>
    <property type="evidence" value="ECO:0007669"/>
    <property type="project" value="UniProtKB-KW"/>
</dbReference>
<dbReference type="GO" id="GO:0015074">
    <property type="term" value="P:DNA integration"/>
    <property type="evidence" value="ECO:0007669"/>
    <property type="project" value="InterPro"/>
</dbReference>
<dbReference type="Gene3D" id="3.30.420.10">
    <property type="entry name" value="Ribonuclease H-like superfamily/Ribonuclease H"/>
    <property type="match status" value="1"/>
</dbReference>
<reference evidence="11" key="1">
    <citation type="journal article" date="2017" name="Nat. Ecol. Evol.">
        <title>Genome expansion and lineage-specific genetic innovations in the forest pathogenic fungi Armillaria.</title>
        <authorList>
            <person name="Sipos G."/>
            <person name="Prasanna A.N."/>
            <person name="Walter M.C."/>
            <person name="O'Connor E."/>
            <person name="Balint B."/>
            <person name="Krizsan K."/>
            <person name="Kiss B."/>
            <person name="Hess J."/>
            <person name="Varga T."/>
            <person name="Slot J."/>
            <person name="Riley R."/>
            <person name="Boka B."/>
            <person name="Rigling D."/>
            <person name="Barry K."/>
            <person name="Lee J."/>
            <person name="Mihaltcheva S."/>
            <person name="LaButti K."/>
            <person name="Lipzen A."/>
            <person name="Waldron R."/>
            <person name="Moloney N.M."/>
            <person name="Sperisen C."/>
            <person name="Kredics L."/>
            <person name="Vagvoelgyi C."/>
            <person name="Patrignani A."/>
            <person name="Fitzpatrick D."/>
            <person name="Nagy I."/>
            <person name="Doyle S."/>
            <person name="Anderson J.B."/>
            <person name="Grigoriev I.V."/>
            <person name="Gueldener U."/>
            <person name="Muensterkoetter M."/>
            <person name="Nagy L.G."/>
        </authorList>
    </citation>
    <scope>NUCLEOTIDE SEQUENCE [LARGE SCALE GENOMIC DNA]</scope>
    <source>
        <strain evidence="11">C18/9</strain>
    </source>
</reference>
<evidence type="ECO:0000256" key="5">
    <source>
        <dbReference type="ARBA" id="ARBA00022801"/>
    </source>
</evidence>
<feature type="region of interest" description="Disordered" evidence="8">
    <location>
        <begin position="183"/>
        <end position="223"/>
    </location>
</feature>
<dbReference type="InterPro" id="IPR012337">
    <property type="entry name" value="RNaseH-like_sf"/>
</dbReference>
<sequence length="614" mass="70570">MYNKISTRSEHHNYAQEWKVDFEDMDVWVKRVIGYYSRRFRKAEVRYSATEREALAAKEGLIRFQPFIEGVKTALVTDHATLQWAKTYENSNRHLAAWGTIFLAFAPHLEIVHRPGRKHSNVDPLLQLPRAPPSYVVPQQTEESTLMPDNSLVEAQEEELKNAPARKIEALWIMQDMFTVETRAKKAKNSDVGGAAEAKGKKTRSHSHLPDLETDDPNRSLNRSSDQLWDALNQTPPAIHVSIKEATKKAFINGYEEDKQFKTLYQETRESEDSRTIGKRFYQDENGLLFFINADFQPQLCVLKSMQQDILTEAHKSPLETAHMGPDQLWKKLTARFYWKRMKTDIQTFCNSCDICQKTKSLNFNNYGFLISSLIPTRPYKSVSMDFIMDLPWSEGYNTIFVTVDRLSKHAQFIPTTTGLDAEEFGNLFTRNVVTRFGLPTSIIADRDPRWTSDFWKGVSRSLKTHMALSSSHHPQHDGQTEIVNRLLETMLRAYISEDRNSWAAWLHVLEFAYNLHVSATTGATPFLLLLGFQPTSPLDRIACISLKEQRALTKEAASFVNHLQVHRENAQLSIARAQESQAKYYNKGRKLFPELEPGNLVLVNPHSLDWMEA</sequence>
<keyword evidence="7" id="KW-0695">RNA-directed DNA polymerase</keyword>
<dbReference type="GO" id="GO:0003964">
    <property type="term" value="F:RNA-directed DNA polymerase activity"/>
    <property type="evidence" value="ECO:0007669"/>
    <property type="project" value="UniProtKB-KW"/>
</dbReference>
<evidence type="ECO:0000313" key="11">
    <source>
        <dbReference type="Proteomes" id="UP000219338"/>
    </source>
</evidence>
<evidence type="ECO:0000256" key="2">
    <source>
        <dbReference type="ARBA" id="ARBA00022695"/>
    </source>
</evidence>
<dbReference type="InterPro" id="IPR041588">
    <property type="entry name" value="Integrase_H2C2"/>
</dbReference>
<dbReference type="AlphaFoldDB" id="A0A284RCX4"/>
<dbReference type="InterPro" id="IPR041373">
    <property type="entry name" value="RT_RNaseH"/>
</dbReference>
<keyword evidence="11" id="KW-1185">Reference proteome</keyword>
<feature type="domain" description="Integrase catalytic" evidence="9">
    <location>
        <begin position="375"/>
        <end position="534"/>
    </location>
</feature>
<accession>A0A284RCX4</accession>
<gene>
    <name evidence="10" type="ORF">ARMOST_09953</name>
</gene>
<dbReference type="PANTHER" id="PTHR37984">
    <property type="entry name" value="PROTEIN CBG26694"/>
    <property type="match status" value="1"/>
</dbReference>
<evidence type="ECO:0000256" key="6">
    <source>
        <dbReference type="ARBA" id="ARBA00022884"/>
    </source>
</evidence>
<dbReference type="InterPro" id="IPR036397">
    <property type="entry name" value="RNaseH_sf"/>
</dbReference>
<dbReference type="Proteomes" id="UP000219338">
    <property type="component" value="Unassembled WGS sequence"/>
</dbReference>
<evidence type="ECO:0000259" key="9">
    <source>
        <dbReference type="PROSITE" id="PS50994"/>
    </source>
</evidence>
<keyword evidence="2" id="KW-0548">Nucleotidyltransferase</keyword>
<dbReference type="OrthoDB" id="3245961at2759"/>
<proteinExistence type="predicted"/>
<dbReference type="SUPFAM" id="SSF53098">
    <property type="entry name" value="Ribonuclease H-like"/>
    <property type="match status" value="1"/>
</dbReference>